<dbReference type="SUPFAM" id="SSF56601">
    <property type="entry name" value="beta-lactamase/transpeptidase-like"/>
    <property type="match status" value="1"/>
</dbReference>
<feature type="region of interest" description="Disordered" evidence="1">
    <location>
        <begin position="171"/>
        <end position="191"/>
    </location>
</feature>
<feature type="region of interest" description="Disordered" evidence="1">
    <location>
        <begin position="637"/>
        <end position="669"/>
    </location>
</feature>
<proteinExistence type="predicted"/>
<reference evidence="4 5" key="1">
    <citation type="submission" date="2018-03" db="EMBL/GenBank/DDBJ databases">
        <title>Draft Genome Sequences of the Obligatory Marine Myxobacteria Enhygromyxa salina SWB007.</title>
        <authorList>
            <person name="Poehlein A."/>
            <person name="Moghaddam J.A."/>
            <person name="Harms H."/>
            <person name="Alanjari M."/>
            <person name="Koenig G.M."/>
            <person name="Daniel R."/>
            <person name="Schaeberle T.F."/>
        </authorList>
    </citation>
    <scope>NUCLEOTIDE SEQUENCE [LARGE SCALE GENOMIC DNA]</scope>
    <source>
        <strain evidence="4 5">SWB007</strain>
    </source>
</reference>
<sequence>MLCADLRLLYACLSVIALLLTACPEDDVGATGGGETAGTTGPGEPDPVDPLDGEGSNPPEKPDASSTWNAPTTLGNGMVHDSRYDLRAGEYSRKVNTLELAAGVDWSFVGSHRQKLQNGFRPTSVDAHVSLTDNGELVIIDRSVYMSDDDANFRTETKTYVFVSVSKEMNLSRSGPSSHGEPRPTSIDTFSLPDGRFGDTIVWTYDNSSTPWRLIVGQVATTFNATRNALEDAGFRPISIASRSRGGVSRYSAIFVQDDVSASDWTVSLGQTEATLADTITTQWGNGYYPFRLTSESGAQEPVFNILWTKRTPELKLEIRQNLDEALFNEQDTGWRQQGYHLENACAYQDAGVERYTGLWTRSEPYLRMTVGDTLDENSPTFAARYAPLEDQIIQVMTLAGSAKEGNFFRPSGTLHVFEGDELVLNRAYTYAPANYPDTELNAPMALASVSKSITAAAVVRELNLRGVPLTAPFAGTAGITGVPKMVMVPTVVDVLRNLGGFNEQVASYNDHSLMGMDYPIDGQKMYDYVTHPTTGHLGVGGTDSYWDLMTYQESLNLGKFYYSNPGFSMLGELVRIQSGVPYANYVRDNLLAPLNLHQEIYPDPGHRNAVSEPTQAGLRSYLINSAHPYTCDPQTCTPATPRSASEPVPVPSAGDLSPRWGENAGPIDSSAPAHSALTRYAGRVYMGGAPLAAGGWHADGESLGVFIRSLAQFGYLMPQTTARQLWDPQWWNMTQNRAPGWAYGLGWYVRGNWIAMAGGSDGAMATVLHNRRWDFTVVILTNVLGNGMDEYVNPLLNAPGGVWGTSTLGKQFPCGDDLATTSGNECAIWGNGYIY</sequence>
<evidence type="ECO:0000256" key="1">
    <source>
        <dbReference type="SAM" id="MobiDB-lite"/>
    </source>
</evidence>
<comment type="caution">
    <text evidence="4">The sequence shown here is derived from an EMBL/GenBank/DDBJ whole genome shotgun (WGS) entry which is preliminary data.</text>
</comment>
<dbReference type="InterPro" id="IPR001466">
    <property type="entry name" value="Beta-lactam-related"/>
</dbReference>
<evidence type="ECO:0000256" key="2">
    <source>
        <dbReference type="SAM" id="SignalP"/>
    </source>
</evidence>
<dbReference type="InterPro" id="IPR050491">
    <property type="entry name" value="AmpC-like"/>
</dbReference>
<feature type="compositionally biased region" description="Polar residues" evidence="1">
    <location>
        <begin position="64"/>
        <end position="74"/>
    </location>
</feature>
<accession>A0A2S9Y805</accession>
<gene>
    <name evidence="4" type="ORF">ENSA7_58490</name>
</gene>
<dbReference type="Proteomes" id="UP000238823">
    <property type="component" value="Unassembled WGS sequence"/>
</dbReference>
<dbReference type="InterPro" id="IPR049511">
    <property type="entry name" value="PGH-like_rpt"/>
</dbReference>
<evidence type="ECO:0000259" key="3">
    <source>
        <dbReference type="Pfam" id="PF00144"/>
    </source>
</evidence>
<keyword evidence="2" id="KW-0732">Signal</keyword>
<feature type="signal peptide" evidence="2">
    <location>
        <begin position="1"/>
        <end position="22"/>
    </location>
</feature>
<feature type="chain" id="PRO_5015761501" evidence="2">
    <location>
        <begin position="23"/>
        <end position="836"/>
    </location>
</feature>
<protein>
    <submittedName>
        <fullName evidence="4">Beta-lactamase</fullName>
    </submittedName>
</protein>
<dbReference type="OrthoDB" id="5377431at2"/>
<dbReference type="Pfam" id="PF00144">
    <property type="entry name" value="Beta-lactamase"/>
    <property type="match status" value="1"/>
</dbReference>
<dbReference type="PROSITE" id="PS51257">
    <property type="entry name" value="PROKAR_LIPOPROTEIN"/>
    <property type="match status" value="1"/>
</dbReference>
<evidence type="ECO:0000313" key="5">
    <source>
        <dbReference type="Proteomes" id="UP000238823"/>
    </source>
</evidence>
<dbReference type="Pfam" id="PF17660">
    <property type="entry name" value="BTRD1"/>
    <property type="match status" value="3"/>
</dbReference>
<feature type="domain" description="Beta-lactamase-related" evidence="3">
    <location>
        <begin position="560"/>
        <end position="792"/>
    </location>
</feature>
<name>A0A2S9Y805_9BACT</name>
<evidence type="ECO:0000313" key="4">
    <source>
        <dbReference type="EMBL" id="PRQ01244.1"/>
    </source>
</evidence>
<dbReference type="Gene3D" id="3.40.710.10">
    <property type="entry name" value="DD-peptidase/beta-lactamase superfamily"/>
    <property type="match status" value="1"/>
</dbReference>
<dbReference type="PANTHER" id="PTHR46825">
    <property type="entry name" value="D-ALANYL-D-ALANINE-CARBOXYPEPTIDASE/ENDOPEPTIDASE AMPH"/>
    <property type="match status" value="1"/>
</dbReference>
<dbReference type="EMBL" id="PVNL01000117">
    <property type="protein sequence ID" value="PRQ01244.1"/>
    <property type="molecule type" value="Genomic_DNA"/>
</dbReference>
<dbReference type="PANTHER" id="PTHR46825:SF9">
    <property type="entry name" value="BETA-LACTAMASE-RELATED DOMAIN-CONTAINING PROTEIN"/>
    <property type="match status" value="1"/>
</dbReference>
<dbReference type="InterPro" id="IPR012338">
    <property type="entry name" value="Beta-lactam/transpept-like"/>
</dbReference>
<dbReference type="AlphaFoldDB" id="A0A2S9Y805"/>
<organism evidence="4 5">
    <name type="scientific">Enhygromyxa salina</name>
    <dbReference type="NCBI Taxonomy" id="215803"/>
    <lineage>
        <taxon>Bacteria</taxon>
        <taxon>Pseudomonadati</taxon>
        <taxon>Myxococcota</taxon>
        <taxon>Polyangia</taxon>
        <taxon>Nannocystales</taxon>
        <taxon>Nannocystaceae</taxon>
        <taxon>Enhygromyxa</taxon>
    </lineage>
</organism>
<feature type="region of interest" description="Disordered" evidence="1">
    <location>
        <begin position="31"/>
        <end position="74"/>
    </location>
</feature>